<sequence length="58" mass="6809">MYSFRRGVAVIAIFAFIFSFIFPVTFVQAAFKDVNSNYLGKRPYRKVEQYISGCKRIF</sequence>
<dbReference type="AlphaFoldDB" id="E4Q9D7"/>
<dbReference type="STRING" id="632292.Calhy_0046"/>
<evidence type="ECO:0000313" key="2">
    <source>
        <dbReference type="Proteomes" id="UP000006890"/>
    </source>
</evidence>
<protein>
    <submittedName>
        <fullName evidence="1">Uncharacterized protein</fullName>
    </submittedName>
</protein>
<proteinExistence type="predicted"/>
<organism evidence="1 2">
    <name type="scientific">Caldicellulosiruptor hydrothermalis (strain DSM 18901 / VKM B-2411 / 108)</name>
    <dbReference type="NCBI Taxonomy" id="632292"/>
    <lineage>
        <taxon>Bacteria</taxon>
        <taxon>Bacillati</taxon>
        <taxon>Bacillota</taxon>
        <taxon>Bacillota incertae sedis</taxon>
        <taxon>Caldicellulosiruptorales</taxon>
        <taxon>Caldicellulosiruptoraceae</taxon>
        <taxon>Caldicellulosiruptor</taxon>
    </lineage>
</organism>
<gene>
    <name evidence="1" type="ordered locus">Calhy_0046</name>
</gene>
<reference evidence="1 2" key="2">
    <citation type="journal article" date="2011" name="J. Bacteriol.">
        <title>Complete genome sequences for the anaerobic, extremely thermophilic plant biomass-degrading bacteria Caldicellulosiruptor hydrothermalis, Caldicellulosiruptor kristjanssonii, Caldicellulosiruptor kronotskyensis, Caldicellulosiruptor owensenis, and Caldicellulosiruptor lactoaceticus.</title>
        <authorList>
            <person name="Blumer-Schuette S.E."/>
            <person name="Ozdemir I."/>
            <person name="Mistry D."/>
            <person name="Lucas S."/>
            <person name="Lapidus A."/>
            <person name="Cheng J.F."/>
            <person name="Goodwin L.A."/>
            <person name="Pitluck S."/>
            <person name="Land M.L."/>
            <person name="Hauser L.J."/>
            <person name="Woyke T."/>
            <person name="Mikhailova N."/>
            <person name="Pati A."/>
            <person name="Kyrpides N.C."/>
            <person name="Ivanova N."/>
            <person name="Detter J.C."/>
            <person name="Walston-Davenport K."/>
            <person name="Han S."/>
            <person name="Adams M.W."/>
            <person name="Kelly R.M."/>
        </authorList>
    </citation>
    <scope>NUCLEOTIDE SEQUENCE [LARGE SCALE GENOMIC DNA]</scope>
    <source>
        <strain evidence="2">DSM 18901 / VKM B-2411 / 108</strain>
    </source>
</reference>
<reference key="1">
    <citation type="submission" date="2010-09" db="EMBL/GenBank/DDBJ databases">
        <title>Complete sequence of Caldicellulosiruptor hydrothermalis 108.</title>
        <authorList>
            <consortium name="US DOE Joint Genome Institute"/>
            <person name="Lucas S."/>
            <person name="Copeland A."/>
            <person name="Lapidus A."/>
            <person name="Cheng J.-F."/>
            <person name="Bruce D."/>
            <person name="Goodwin L."/>
            <person name="Pitluck S."/>
            <person name="Davenport K."/>
            <person name="Detter J.C."/>
            <person name="Han C."/>
            <person name="Tapia R."/>
            <person name="Land M."/>
            <person name="Hauser L."/>
            <person name="Chang Y.-J."/>
            <person name="Jeffries C."/>
            <person name="Kyrpides N."/>
            <person name="Ivanova N."/>
            <person name="Mikhailova N."/>
            <person name="Blumer-Schuette S.E."/>
            <person name="Kelly R.M."/>
            <person name="Woyke T."/>
        </authorList>
    </citation>
    <scope>NUCLEOTIDE SEQUENCE</scope>
    <source>
        <strain>108</strain>
    </source>
</reference>
<dbReference type="HOGENOM" id="CLU_2970721_0_0_9"/>
<dbReference type="EMBL" id="CP002219">
    <property type="protein sequence ID" value="ADQ05808.1"/>
    <property type="molecule type" value="Genomic_DNA"/>
</dbReference>
<evidence type="ECO:0000313" key="1">
    <source>
        <dbReference type="EMBL" id="ADQ05808.1"/>
    </source>
</evidence>
<dbReference type="Proteomes" id="UP000006890">
    <property type="component" value="Chromosome"/>
</dbReference>
<name>E4Q9D7_CALH1</name>
<keyword evidence="2" id="KW-1185">Reference proteome</keyword>
<dbReference type="RefSeq" id="WP_013402021.1">
    <property type="nucleotide sequence ID" value="NC_014652.1"/>
</dbReference>
<dbReference type="KEGG" id="chd:Calhy_0046"/>
<accession>E4Q9D7</accession>